<dbReference type="Gene3D" id="3.20.20.30">
    <property type="entry name" value="Luciferase-like domain"/>
    <property type="match status" value="1"/>
</dbReference>
<keyword evidence="7" id="KW-1185">Reference proteome</keyword>
<keyword evidence="2" id="KW-0288">FMN</keyword>
<dbReference type="GO" id="GO:0016491">
    <property type="term" value="F:oxidoreductase activity"/>
    <property type="evidence" value="ECO:0007669"/>
    <property type="project" value="UniProtKB-KW"/>
</dbReference>
<dbReference type="InterPro" id="IPR011251">
    <property type="entry name" value="Luciferase-like_dom"/>
</dbReference>
<dbReference type="PANTHER" id="PTHR42847">
    <property type="entry name" value="ALKANESULFONATE MONOOXYGENASE"/>
    <property type="match status" value="1"/>
</dbReference>
<dbReference type="RefSeq" id="WP_205358378.1">
    <property type="nucleotide sequence ID" value="NZ_JADKYB010000009.1"/>
</dbReference>
<organism evidence="6 7">
    <name type="scientific">Actinacidiphila acididurans</name>
    <dbReference type="NCBI Taxonomy" id="2784346"/>
    <lineage>
        <taxon>Bacteria</taxon>
        <taxon>Bacillati</taxon>
        <taxon>Actinomycetota</taxon>
        <taxon>Actinomycetes</taxon>
        <taxon>Kitasatosporales</taxon>
        <taxon>Streptomycetaceae</taxon>
        <taxon>Actinacidiphila</taxon>
    </lineage>
</organism>
<dbReference type="Proteomes" id="UP000749040">
    <property type="component" value="Unassembled WGS sequence"/>
</dbReference>
<dbReference type="SUPFAM" id="SSF51679">
    <property type="entry name" value="Bacterial luciferase-like"/>
    <property type="match status" value="1"/>
</dbReference>
<evidence type="ECO:0000259" key="5">
    <source>
        <dbReference type="Pfam" id="PF00296"/>
    </source>
</evidence>
<feature type="domain" description="Luciferase-like" evidence="5">
    <location>
        <begin position="12"/>
        <end position="253"/>
    </location>
</feature>
<dbReference type="EMBL" id="JADKYB010000009">
    <property type="protein sequence ID" value="MBM9506510.1"/>
    <property type="molecule type" value="Genomic_DNA"/>
</dbReference>
<protein>
    <submittedName>
        <fullName evidence="6">TIGR03619 family F420-dependent LLM class oxidoreductase</fullName>
        <ecNumber evidence="6">1.-.-.-</ecNumber>
    </submittedName>
</protein>
<evidence type="ECO:0000256" key="2">
    <source>
        <dbReference type="ARBA" id="ARBA00022643"/>
    </source>
</evidence>
<proteinExistence type="predicted"/>
<keyword evidence="1" id="KW-0285">Flavoprotein</keyword>
<dbReference type="InterPro" id="IPR050172">
    <property type="entry name" value="SsuD_RutA_monooxygenase"/>
</dbReference>
<dbReference type="InterPro" id="IPR019921">
    <property type="entry name" value="Lucif-like_OxRdtase_Rv2161c"/>
</dbReference>
<dbReference type="PANTHER" id="PTHR42847:SF4">
    <property type="entry name" value="ALKANESULFONATE MONOOXYGENASE-RELATED"/>
    <property type="match status" value="1"/>
</dbReference>
<dbReference type="NCBIfam" id="TIGR03619">
    <property type="entry name" value="F420_Rv2161c"/>
    <property type="match status" value="1"/>
</dbReference>
<reference evidence="6 7" key="1">
    <citation type="submission" date="2021-01" db="EMBL/GenBank/DDBJ databases">
        <title>Streptomyces acididurans sp. nov., isolated from a peat swamp forest soil.</title>
        <authorList>
            <person name="Chantavorakit T."/>
            <person name="Duangmal K."/>
        </authorList>
    </citation>
    <scope>NUCLEOTIDE SEQUENCE [LARGE SCALE GENOMIC DNA]</scope>
    <source>
        <strain evidence="6 7">KK5PA1</strain>
    </source>
</reference>
<evidence type="ECO:0000313" key="7">
    <source>
        <dbReference type="Proteomes" id="UP000749040"/>
    </source>
</evidence>
<keyword evidence="3 6" id="KW-0560">Oxidoreductase</keyword>
<dbReference type="EC" id="1.-.-.-" evidence="6"/>
<evidence type="ECO:0000313" key="6">
    <source>
        <dbReference type="EMBL" id="MBM9506510.1"/>
    </source>
</evidence>
<evidence type="ECO:0000256" key="4">
    <source>
        <dbReference type="ARBA" id="ARBA00023033"/>
    </source>
</evidence>
<name>A0ABS2TW50_9ACTN</name>
<accession>A0ABS2TW50</accession>
<evidence type="ECO:0000256" key="1">
    <source>
        <dbReference type="ARBA" id="ARBA00022630"/>
    </source>
</evidence>
<sequence length="314" mass="32853">MKLGLQLPQRAAAVKAADLTAFARDAEQAGYASLWAYERVLFPLQPADGMYGVPGLPWDPYYQDCADPLTVLGMAAAVTERVRLGTALLVAPLHHTLLLARALATLDVATGGGRVVAGLGGGWSTDEYRAIGADFTARGRSMDETAQALRALWGPDPVTYRNSAISIDHALVNPKPAGPIPLVFGGSSPAAFRRIAAHGDGWFPVGTTGEPLAAAWRRLRELTEATGRDPDRLLLLPVAIVHLSDRPAGADRMPFQGSLDQVLDDLAGAAKAGAHEAILSLDRTPGDPAATDPAALAERAAALHTAARSAGLLD</sequence>
<keyword evidence="4" id="KW-0503">Monooxygenase</keyword>
<dbReference type="InterPro" id="IPR036661">
    <property type="entry name" value="Luciferase-like_sf"/>
</dbReference>
<dbReference type="Pfam" id="PF00296">
    <property type="entry name" value="Bac_luciferase"/>
    <property type="match status" value="1"/>
</dbReference>
<evidence type="ECO:0000256" key="3">
    <source>
        <dbReference type="ARBA" id="ARBA00023002"/>
    </source>
</evidence>
<gene>
    <name evidence="6" type="ORF">ITX44_18505</name>
</gene>
<comment type="caution">
    <text evidence="6">The sequence shown here is derived from an EMBL/GenBank/DDBJ whole genome shotgun (WGS) entry which is preliminary data.</text>
</comment>